<dbReference type="EMBL" id="JAYFUL010000031">
    <property type="protein sequence ID" value="MEA5259481.1"/>
    <property type="molecule type" value="Genomic_DNA"/>
</dbReference>
<gene>
    <name evidence="1" type="ORF">VB264_16900</name>
</gene>
<evidence type="ECO:0000313" key="1">
    <source>
        <dbReference type="EMBL" id="MEA5259481.1"/>
    </source>
</evidence>
<proteinExistence type="predicted"/>
<sequence>MQQQTTTVLVKWKLKYILPNGVWLPIKGSSDIIVFGKVSSLRLQAAAKLVNGFKDPFDNAYIYEVGYNGKLIAQYDKQLKRFVML</sequence>
<dbReference type="RefSeq" id="WP_323251138.1">
    <property type="nucleotide sequence ID" value="NZ_JAYFUL010000031.1"/>
</dbReference>
<organism evidence="1 2">
    <name type="scientific">Arcicella aquatica</name>
    <dbReference type="NCBI Taxonomy" id="217141"/>
    <lineage>
        <taxon>Bacteria</taxon>
        <taxon>Pseudomonadati</taxon>
        <taxon>Bacteroidota</taxon>
        <taxon>Cytophagia</taxon>
        <taxon>Cytophagales</taxon>
        <taxon>Flectobacillaceae</taxon>
        <taxon>Arcicella</taxon>
    </lineage>
</organism>
<reference evidence="1 2" key="1">
    <citation type="submission" date="2023-12" db="EMBL/GenBank/DDBJ databases">
        <title>Novel species of the genus Arcicella isolated from rivers.</title>
        <authorList>
            <person name="Lu H."/>
        </authorList>
    </citation>
    <scope>NUCLEOTIDE SEQUENCE [LARGE SCALE GENOMIC DNA]</scope>
    <source>
        <strain evidence="1 2">LMG 21963</strain>
    </source>
</reference>
<name>A0ABU5QQX6_9BACT</name>
<comment type="caution">
    <text evidence="1">The sequence shown here is derived from an EMBL/GenBank/DDBJ whole genome shotgun (WGS) entry which is preliminary data.</text>
</comment>
<evidence type="ECO:0000313" key="2">
    <source>
        <dbReference type="Proteomes" id="UP001304671"/>
    </source>
</evidence>
<protein>
    <submittedName>
        <fullName evidence="1">Uncharacterized protein</fullName>
    </submittedName>
</protein>
<dbReference type="Proteomes" id="UP001304671">
    <property type="component" value="Unassembled WGS sequence"/>
</dbReference>
<keyword evidence="2" id="KW-1185">Reference proteome</keyword>
<accession>A0ABU5QQX6</accession>